<gene>
    <name evidence="1" type="ORF">FEZ08_02840</name>
</gene>
<protein>
    <submittedName>
        <fullName evidence="1">Winged helix-turn-helix domain-containing protein</fullName>
    </submittedName>
</protein>
<proteinExistence type="predicted"/>
<dbReference type="OrthoDB" id="9787207at2"/>
<dbReference type="Pfam" id="PF06224">
    <property type="entry name" value="AlkZ-like"/>
    <property type="match status" value="1"/>
</dbReference>
<organism evidence="1 2">
    <name type="scientific">Culicoidibacter larvae</name>
    <dbReference type="NCBI Taxonomy" id="2579976"/>
    <lineage>
        <taxon>Bacteria</taxon>
        <taxon>Bacillati</taxon>
        <taxon>Bacillota</taxon>
        <taxon>Culicoidibacteria</taxon>
        <taxon>Culicoidibacterales</taxon>
        <taxon>Culicoidibacteraceae</taxon>
        <taxon>Culicoidibacter</taxon>
    </lineage>
</organism>
<sequence length="390" mass="45851">MLFVKISKPEARKFLLNYHFIHGAALSGKAGILQYFDRVHTIQYDPLNPVGTNPELVLQARVGNFTPELLHQLLYSDRLLIDGWDKNMGIYQTVDWPYFARYRQHAEQHYGEKVDHVLPHVLQLFRELGPLDAKQIDLNERVIGDWGNSMKVSSLALEHLYRSGKVVIYTRKGTHRTYDLIENHLAPELLTQSEPFLDDNDFYRWQLQRRVESVGLMASGNNDALLGIRGLKAAQRNQGYQELLEQEIIGELQIADLPQTYYYPKVFKKLFKDAVLDQSMVWLGPLDNMIWDRQLIEDVFGFYYRWEVYKPAAQRQYGYYVLPVLYQDRFVARMEAKYDRKDRVLRIIDWWFEPGVNIGDKKMMQAFEQCLHQFVQYLGAEEVDIATPIF</sequence>
<dbReference type="AlphaFoldDB" id="A0A5R8QEV5"/>
<evidence type="ECO:0000313" key="1">
    <source>
        <dbReference type="EMBL" id="TLG76571.1"/>
    </source>
</evidence>
<reference evidence="1 2" key="1">
    <citation type="submission" date="2019-05" db="EMBL/GenBank/DDBJ databases">
        <title>Culicoidintestinum kansasii gen. nov., sp. nov. from the gastrointestinal tract of the biting midge, Culicoides sonorensis.</title>
        <authorList>
            <person name="Neupane S."/>
            <person name="Ghosh A."/>
            <person name="Gunther S."/>
            <person name="Martin K."/>
            <person name="Zurek L."/>
        </authorList>
    </citation>
    <scope>NUCLEOTIDE SEQUENCE [LARGE SCALE GENOMIC DNA]</scope>
    <source>
        <strain evidence="1 2">CS-1</strain>
    </source>
</reference>
<dbReference type="PANTHER" id="PTHR30528:SF0">
    <property type="entry name" value="CYTOPLASMIC PROTEIN"/>
    <property type="match status" value="1"/>
</dbReference>
<dbReference type="InParanoid" id="A0A5R8QEV5"/>
<evidence type="ECO:0000313" key="2">
    <source>
        <dbReference type="Proteomes" id="UP000306912"/>
    </source>
</evidence>
<dbReference type="InterPro" id="IPR009351">
    <property type="entry name" value="AlkZ-like"/>
</dbReference>
<dbReference type="PANTHER" id="PTHR30528">
    <property type="entry name" value="CYTOPLASMIC PROTEIN"/>
    <property type="match status" value="1"/>
</dbReference>
<dbReference type="EMBL" id="VBWP01000002">
    <property type="protein sequence ID" value="TLG76571.1"/>
    <property type="molecule type" value="Genomic_DNA"/>
</dbReference>
<comment type="caution">
    <text evidence="1">The sequence shown here is derived from an EMBL/GenBank/DDBJ whole genome shotgun (WGS) entry which is preliminary data.</text>
</comment>
<dbReference type="Proteomes" id="UP000306912">
    <property type="component" value="Unassembled WGS sequence"/>
</dbReference>
<accession>A0A5R8QEV5</accession>
<name>A0A5R8QEV5_9FIRM</name>
<keyword evidence="2" id="KW-1185">Reference proteome</keyword>